<protein>
    <submittedName>
        <fullName evidence="4">Esterase</fullName>
    </submittedName>
</protein>
<accession>A0ABQ6GUU6</accession>
<dbReference type="InterPro" id="IPR052558">
    <property type="entry name" value="Siderophore_Hydrolase_D"/>
</dbReference>
<sequence length="292" mass="33269">MHKLIKINQRLIAVFFTLLSCIGVQANEAKLYSMPRTQVVPIKDSQSNKQYELLIKLPEHYAENKEKKYPVIYFTDAVWHIELLSSASFFIMEDVILVGISWQKDIAEDLTQQYGEHFSRYGDYSFKQTINPKHPNIKFGQAKSHLAFIRNDVFNYVEKHYRTEPTNRSYFGFSAGGLFGAYILMTQPDSFKNYLLGSPSIWRNGPELIAQESAALKSAELEINVFISYGELEKELSLPLEAFISTLKNNHYQGISSLKHIVVGASGHSDSSPLMAIQSVKWLKSLQSKEGE</sequence>
<dbReference type="Gene3D" id="3.40.50.1820">
    <property type="entry name" value="alpha/beta hydrolase"/>
    <property type="match status" value="1"/>
</dbReference>
<reference evidence="4 5" key="1">
    <citation type="submission" date="2023-03" db="EMBL/GenBank/DDBJ databases">
        <title>Draft genome sequence of Thalassotalea insulae KCTC 62186T.</title>
        <authorList>
            <person name="Sawabe T."/>
        </authorList>
    </citation>
    <scope>NUCLEOTIDE SEQUENCE [LARGE SCALE GENOMIC DNA]</scope>
    <source>
        <strain evidence="4 5">KCTC 62186</strain>
    </source>
</reference>
<feature type="signal peptide" evidence="3">
    <location>
        <begin position="1"/>
        <end position="26"/>
    </location>
</feature>
<evidence type="ECO:0000256" key="1">
    <source>
        <dbReference type="ARBA" id="ARBA00005622"/>
    </source>
</evidence>
<organism evidence="4 5">
    <name type="scientific">Thalassotalea insulae</name>
    <dbReference type="NCBI Taxonomy" id="2056778"/>
    <lineage>
        <taxon>Bacteria</taxon>
        <taxon>Pseudomonadati</taxon>
        <taxon>Pseudomonadota</taxon>
        <taxon>Gammaproteobacteria</taxon>
        <taxon>Alteromonadales</taxon>
        <taxon>Colwelliaceae</taxon>
        <taxon>Thalassotalea</taxon>
    </lineage>
</organism>
<dbReference type="Pfam" id="PF00756">
    <property type="entry name" value="Esterase"/>
    <property type="match status" value="1"/>
</dbReference>
<dbReference type="EMBL" id="BSST01000001">
    <property type="protein sequence ID" value="GLX79454.1"/>
    <property type="molecule type" value="Genomic_DNA"/>
</dbReference>
<evidence type="ECO:0000256" key="3">
    <source>
        <dbReference type="SAM" id="SignalP"/>
    </source>
</evidence>
<dbReference type="PANTHER" id="PTHR40841:SF2">
    <property type="entry name" value="SIDEROPHORE-DEGRADING ESTERASE (EUROFUNG)"/>
    <property type="match status" value="1"/>
</dbReference>
<dbReference type="SUPFAM" id="SSF53474">
    <property type="entry name" value="alpha/beta-Hydrolases"/>
    <property type="match status" value="1"/>
</dbReference>
<comment type="similarity">
    <text evidence="1">Belongs to the esterase D family.</text>
</comment>
<evidence type="ECO:0000256" key="2">
    <source>
        <dbReference type="ARBA" id="ARBA00022801"/>
    </source>
</evidence>
<feature type="chain" id="PRO_5046103502" evidence="3">
    <location>
        <begin position="27"/>
        <end position="292"/>
    </location>
</feature>
<comment type="caution">
    <text evidence="4">The sequence shown here is derived from an EMBL/GenBank/DDBJ whole genome shotgun (WGS) entry which is preliminary data.</text>
</comment>
<evidence type="ECO:0000313" key="4">
    <source>
        <dbReference type="EMBL" id="GLX79454.1"/>
    </source>
</evidence>
<dbReference type="RefSeq" id="WP_284245366.1">
    <property type="nucleotide sequence ID" value="NZ_BSST01000001.1"/>
</dbReference>
<evidence type="ECO:0000313" key="5">
    <source>
        <dbReference type="Proteomes" id="UP001157186"/>
    </source>
</evidence>
<keyword evidence="2" id="KW-0378">Hydrolase</keyword>
<keyword evidence="5" id="KW-1185">Reference proteome</keyword>
<dbReference type="PANTHER" id="PTHR40841">
    <property type="entry name" value="SIDEROPHORE TRIACETYLFUSARININE C ESTERASE"/>
    <property type="match status" value="1"/>
</dbReference>
<dbReference type="InterPro" id="IPR000801">
    <property type="entry name" value="Esterase-like"/>
</dbReference>
<dbReference type="PROSITE" id="PS51257">
    <property type="entry name" value="PROKAR_LIPOPROTEIN"/>
    <property type="match status" value="1"/>
</dbReference>
<name>A0ABQ6GUU6_9GAMM</name>
<dbReference type="InterPro" id="IPR029058">
    <property type="entry name" value="AB_hydrolase_fold"/>
</dbReference>
<keyword evidence="3" id="KW-0732">Signal</keyword>
<gene>
    <name evidence="4" type="ORF">tinsulaeT_27940</name>
</gene>
<proteinExistence type="inferred from homology"/>
<dbReference type="Proteomes" id="UP001157186">
    <property type="component" value="Unassembled WGS sequence"/>
</dbReference>